<protein>
    <submittedName>
        <fullName evidence="1">Uncharacterized protein</fullName>
    </submittedName>
</protein>
<reference evidence="1 2" key="1">
    <citation type="submission" date="2014-01" db="EMBL/GenBank/DDBJ databases">
        <title>Plasmidome dynamics in the species complex Clostridium novyi sensu lato converts strains of independent lineages into distinctly different pathogens.</title>
        <authorList>
            <person name="Skarin H."/>
            <person name="Segerman B."/>
        </authorList>
    </citation>
    <scope>NUCLEOTIDE SEQUENCE [LARGE SCALE GENOMIC DNA]</scope>
    <source>
        <strain evidence="1 2">DC5</strain>
    </source>
</reference>
<evidence type="ECO:0000313" key="1">
    <source>
        <dbReference type="EMBL" id="KGN00238.1"/>
    </source>
</evidence>
<dbReference type="Proteomes" id="UP000030014">
    <property type="component" value="Unassembled WGS sequence"/>
</dbReference>
<accession>A0A0A0IH05</accession>
<dbReference type="RefSeq" id="WP_039257778.1">
    <property type="nucleotide sequence ID" value="NZ_JDRY01000023.1"/>
</dbReference>
<evidence type="ECO:0000313" key="2">
    <source>
        <dbReference type="Proteomes" id="UP000030014"/>
    </source>
</evidence>
<proteinExistence type="predicted"/>
<comment type="caution">
    <text evidence="1">The sequence shown here is derived from an EMBL/GenBank/DDBJ whole genome shotgun (WGS) entry which is preliminary data.</text>
</comment>
<organism evidence="1 2">
    <name type="scientific">Clostridium botulinum C/D str. DC5</name>
    <dbReference type="NCBI Taxonomy" id="1443128"/>
    <lineage>
        <taxon>Bacteria</taxon>
        <taxon>Bacillati</taxon>
        <taxon>Bacillota</taxon>
        <taxon>Clostridia</taxon>
        <taxon>Eubacteriales</taxon>
        <taxon>Clostridiaceae</taxon>
        <taxon>Clostridium</taxon>
    </lineage>
</organism>
<gene>
    <name evidence="1" type="ORF">Z955_04380</name>
</gene>
<dbReference type="EMBL" id="JDRY01000023">
    <property type="protein sequence ID" value="KGN00238.1"/>
    <property type="molecule type" value="Genomic_DNA"/>
</dbReference>
<name>A0A0A0IH05_CLOBO</name>
<dbReference type="AlphaFoldDB" id="A0A0A0IH05"/>
<sequence length="130" mass="15414">MENCLNYARTKYKSIEEYKHDINETIEDMISNNERLTFAIIVKKSHITPFTINKYPKLRKYILYKIKYYKEIQVINKKIHKSVSSLLSSNKTLTFTSIASKCGFSLSTVYNNDYIKNKIRMELINNKDLK</sequence>